<gene>
    <name evidence="18" type="ORF">PFLUV_G00277760</name>
</gene>
<dbReference type="GO" id="GO:0016605">
    <property type="term" value="C:PML body"/>
    <property type="evidence" value="ECO:0007669"/>
    <property type="project" value="UniProtKB-SubCell"/>
</dbReference>
<accession>A0A6A5DLW7</accession>
<dbReference type="Gene3D" id="1.10.10.60">
    <property type="entry name" value="Homeodomain-like"/>
    <property type="match status" value="1"/>
</dbReference>
<evidence type="ECO:0000256" key="5">
    <source>
        <dbReference type="ARBA" id="ARBA00022491"/>
    </source>
</evidence>
<feature type="compositionally biased region" description="Acidic residues" evidence="17">
    <location>
        <begin position="140"/>
        <end position="149"/>
    </location>
</feature>
<feature type="compositionally biased region" description="Basic residues" evidence="17">
    <location>
        <begin position="53"/>
        <end position="71"/>
    </location>
</feature>
<dbReference type="Proteomes" id="UP000465112">
    <property type="component" value="Unassembled WGS sequence"/>
</dbReference>
<dbReference type="Pfam" id="PF21227">
    <property type="entry name" value="Myb_DNA-binding_7"/>
    <property type="match status" value="1"/>
</dbReference>
<evidence type="ECO:0000256" key="16">
    <source>
        <dbReference type="ARBA" id="ARBA00078515"/>
    </source>
</evidence>
<dbReference type="OrthoDB" id="6257037at2759"/>
<keyword evidence="12" id="KW-0804">Transcription</keyword>
<dbReference type="GO" id="GO:0008625">
    <property type="term" value="P:extrinsic apoptotic signaling pathway via death domain receptors"/>
    <property type="evidence" value="ECO:0007669"/>
    <property type="project" value="UniProtKB-ARBA"/>
</dbReference>
<dbReference type="GO" id="GO:0003712">
    <property type="term" value="F:transcription coregulator activity"/>
    <property type="evidence" value="ECO:0007669"/>
    <property type="project" value="TreeGrafter"/>
</dbReference>
<dbReference type="SUPFAM" id="SSF46689">
    <property type="entry name" value="Homeodomain-like"/>
    <property type="match status" value="1"/>
</dbReference>
<keyword evidence="11" id="KW-0010">Activator</keyword>
<evidence type="ECO:0000256" key="10">
    <source>
        <dbReference type="ARBA" id="ARBA00023128"/>
    </source>
</evidence>
<evidence type="ECO:0000256" key="17">
    <source>
        <dbReference type="SAM" id="MobiDB-lite"/>
    </source>
</evidence>
<evidence type="ECO:0000313" key="19">
    <source>
        <dbReference type="Proteomes" id="UP000465112"/>
    </source>
</evidence>
<keyword evidence="14" id="KW-0131">Cell cycle</keyword>
<organism evidence="18 19">
    <name type="scientific">Perca fluviatilis</name>
    <name type="common">European perch</name>
    <dbReference type="NCBI Taxonomy" id="8168"/>
    <lineage>
        <taxon>Eukaryota</taxon>
        <taxon>Metazoa</taxon>
        <taxon>Chordata</taxon>
        <taxon>Craniata</taxon>
        <taxon>Vertebrata</taxon>
        <taxon>Euteleostomi</taxon>
        <taxon>Actinopterygii</taxon>
        <taxon>Neopterygii</taxon>
        <taxon>Teleostei</taxon>
        <taxon>Neoteleostei</taxon>
        <taxon>Acanthomorphata</taxon>
        <taxon>Eupercaria</taxon>
        <taxon>Perciformes</taxon>
        <taxon>Percoidei</taxon>
        <taxon>Percidae</taxon>
        <taxon>Percinae</taxon>
        <taxon>Perca</taxon>
    </lineage>
</organism>
<keyword evidence="10" id="KW-0496">Mitochondrion</keyword>
<dbReference type="InterPro" id="IPR009057">
    <property type="entry name" value="Homeodomain-like_sf"/>
</dbReference>
<keyword evidence="9" id="KW-0805">Transcription regulation</keyword>
<evidence type="ECO:0000256" key="14">
    <source>
        <dbReference type="ARBA" id="ARBA00023306"/>
    </source>
</evidence>
<keyword evidence="5" id="KW-0678">Repressor</keyword>
<keyword evidence="13" id="KW-0539">Nucleus</keyword>
<comment type="subcellular location">
    <subcellularLocation>
        <location evidence="3">Cytoplasm</location>
    </subcellularLocation>
    <subcellularLocation>
        <location evidence="1">Mitochondrion</location>
    </subcellularLocation>
    <subcellularLocation>
        <location evidence="2">Nucleus</location>
        <location evidence="2">PML body</location>
    </subcellularLocation>
</comment>
<evidence type="ECO:0000256" key="13">
    <source>
        <dbReference type="ARBA" id="ARBA00023242"/>
    </source>
</evidence>
<dbReference type="InterPro" id="IPR036600">
    <property type="entry name" value="PAH_sf"/>
</dbReference>
<evidence type="ECO:0000256" key="15">
    <source>
        <dbReference type="ARBA" id="ARBA00069865"/>
    </source>
</evidence>
<evidence type="ECO:0000256" key="3">
    <source>
        <dbReference type="ARBA" id="ARBA00004496"/>
    </source>
</evidence>
<dbReference type="FunFam" id="1.10.10.60:FF:000265">
    <property type="entry name" value="CASP8-associated protein 2 isoform X1"/>
    <property type="match status" value="1"/>
</dbReference>
<feature type="region of interest" description="Disordered" evidence="17">
    <location>
        <begin position="295"/>
        <end position="350"/>
    </location>
</feature>
<keyword evidence="8" id="KW-0007">Acetylation</keyword>
<protein>
    <recommendedName>
        <fullName evidence="15">CASP8-associated protein 2</fullName>
    </recommendedName>
    <alternativeName>
        <fullName evidence="16">FLICE-associated huge protein</fullName>
    </alternativeName>
</protein>
<dbReference type="AlphaFoldDB" id="A0A6A5DLW7"/>
<feature type="compositionally biased region" description="Low complexity" evidence="17">
    <location>
        <begin position="88"/>
        <end position="101"/>
    </location>
</feature>
<dbReference type="InterPro" id="IPR052435">
    <property type="entry name" value="YY1-Transcr_Regul"/>
</dbReference>
<evidence type="ECO:0000313" key="18">
    <source>
        <dbReference type="EMBL" id="KAF1371477.1"/>
    </source>
</evidence>
<evidence type="ECO:0000256" key="9">
    <source>
        <dbReference type="ARBA" id="ARBA00023015"/>
    </source>
</evidence>
<dbReference type="GO" id="GO:0005739">
    <property type="term" value="C:mitochondrion"/>
    <property type="evidence" value="ECO:0007669"/>
    <property type="project" value="UniProtKB-SubCell"/>
</dbReference>
<proteinExistence type="predicted"/>
<evidence type="ECO:0000256" key="12">
    <source>
        <dbReference type="ARBA" id="ARBA00023163"/>
    </source>
</evidence>
<evidence type="ECO:0000256" key="1">
    <source>
        <dbReference type="ARBA" id="ARBA00004173"/>
    </source>
</evidence>
<dbReference type="PANTHER" id="PTHR16088:SF3">
    <property type="entry name" value="GON-4-LIKE PROTEIN"/>
    <property type="match status" value="1"/>
</dbReference>
<dbReference type="GO" id="GO:0006355">
    <property type="term" value="P:regulation of DNA-templated transcription"/>
    <property type="evidence" value="ECO:0007669"/>
    <property type="project" value="InterPro"/>
</dbReference>
<dbReference type="EMBL" id="VHII01000039">
    <property type="protein sequence ID" value="KAF1371477.1"/>
    <property type="molecule type" value="Genomic_DNA"/>
</dbReference>
<dbReference type="PANTHER" id="PTHR16088">
    <property type="entry name" value="YY1 ASSOCIATED PROTEIN-RELATED"/>
    <property type="match status" value="1"/>
</dbReference>
<evidence type="ECO:0000256" key="4">
    <source>
        <dbReference type="ARBA" id="ARBA00022490"/>
    </source>
</evidence>
<evidence type="ECO:0000256" key="7">
    <source>
        <dbReference type="ARBA" id="ARBA00022703"/>
    </source>
</evidence>
<keyword evidence="7" id="KW-0053">Apoptosis</keyword>
<evidence type="ECO:0000256" key="8">
    <source>
        <dbReference type="ARBA" id="ARBA00022990"/>
    </source>
</evidence>
<keyword evidence="6" id="KW-0597">Phosphoprotein</keyword>
<name>A0A6A5DLW7_PERFL</name>
<reference evidence="18 19" key="1">
    <citation type="submission" date="2019-06" db="EMBL/GenBank/DDBJ databases">
        <title>A chromosome-scale genome assembly of the European perch, Perca fluviatilis.</title>
        <authorList>
            <person name="Roques C."/>
            <person name="Zahm M."/>
            <person name="Cabau C."/>
            <person name="Klopp C."/>
            <person name="Bouchez O."/>
            <person name="Donnadieu C."/>
            <person name="Kuhl H."/>
            <person name="Gislard M."/>
            <person name="Guendouz S."/>
            <person name="Journot L."/>
            <person name="Haffray P."/>
            <person name="Bestin A."/>
            <person name="Morvezen R."/>
            <person name="Feron R."/>
            <person name="Wen M."/>
            <person name="Jouanno E."/>
            <person name="Herpin A."/>
            <person name="Schartl M."/>
            <person name="Postlethwait J."/>
            <person name="Schaerlinger B."/>
            <person name="Chardard D."/>
            <person name="Lecocq T."/>
            <person name="Poncet C."/>
            <person name="Jaffrelo L."/>
            <person name="Lampietro C."/>
            <person name="Guiguen Y."/>
        </authorList>
    </citation>
    <scope>NUCLEOTIDE SEQUENCE [LARGE SCALE GENOMIC DNA]</scope>
    <source>
        <tissue evidence="18">Blood</tissue>
    </source>
</reference>
<feature type="region of interest" description="Disordered" evidence="17">
    <location>
        <begin position="25"/>
        <end position="149"/>
    </location>
</feature>
<evidence type="ECO:0000256" key="6">
    <source>
        <dbReference type="ARBA" id="ARBA00022553"/>
    </source>
</evidence>
<keyword evidence="4" id="KW-0963">Cytoplasm</keyword>
<sequence>MTLTPPTRYPPPPKQLDFRRIGFLLLQKPRPLPHPPDDPPEAVSMTTTEQIRRHYRTLVGLRKKGRRRRVRAPPPNPGGPAHSEGDDVMVVSESSPSSAGSDDVEGAESEREQEVRLSPSRAAEEGEEEESVLRLKDPSDNEEDQSEEAQDYLLRVCDAVQVSPGVQDQLLQVLDQVSRRRNHGNVAAERLYAALRRVLQPWPQLLRDFSAFLDRDQAQRCGLLTEQQQFERSRRFLRRLGRSLGGDSAPYQQVVSALQRGSAPPPEELHQISSLLGRHSDLQKEFWEFFQQPSPATTNHHAETDYASQNPPDGNRKRGEQTGSDGEREEEEEAESERPVGAKNISMTSSGEKVVVWTREADRTILTSCQQRGANRKTFRQISAQLGNKTAQQVRGGGA</sequence>
<dbReference type="SUPFAM" id="SSF47762">
    <property type="entry name" value="PAH2 domain"/>
    <property type="match status" value="2"/>
</dbReference>
<keyword evidence="19" id="KW-1185">Reference proteome</keyword>
<comment type="caution">
    <text evidence="18">The sequence shown here is derived from an EMBL/GenBank/DDBJ whole genome shotgun (WGS) entry which is preliminary data.</text>
</comment>
<evidence type="ECO:0000256" key="11">
    <source>
        <dbReference type="ARBA" id="ARBA00023159"/>
    </source>
</evidence>
<evidence type="ECO:0000256" key="2">
    <source>
        <dbReference type="ARBA" id="ARBA00004322"/>
    </source>
</evidence>